<dbReference type="Proteomes" id="UP001154329">
    <property type="component" value="Chromosome 2"/>
</dbReference>
<feature type="compositionally biased region" description="Polar residues" evidence="3">
    <location>
        <begin position="852"/>
        <end position="867"/>
    </location>
</feature>
<dbReference type="PROSITE" id="PS50238">
    <property type="entry name" value="RHOGAP"/>
    <property type="match status" value="1"/>
</dbReference>
<dbReference type="GO" id="GO:0007165">
    <property type="term" value="P:signal transduction"/>
    <property type="evidence" value="ECO:0007669"/>
    <property type="project" value="InterPro"/>
</dbReference>
<feature type="compositionally biased region" description="Low complexity" evidence="3">
    <location>
        <begin position="1211"/>
        <end position="1225"/>
    </location>
</feature>
<dbReference type="Gene3D" id="2.30.29.30">
    <property type="entry name" value="Pleckstrin-homology domain (PH domain)/Phosphotyrosine-binding domain (PTB)"/>
    <property type="match status" value="1"/>
</dbReference>
<feature type="compositionally biased region" description="Low complexity" evidence="3">
    <location>
        <begin position="498"/>
        <end position="509"/>
    </location>
</feature>
<dbReference type="SMART" id="SM00228">
    <property type="entry name" value="PDZ"/>
    <property type="match status" value="1"/>
</dbReference>
<feature type="domain" description="PH" evidence="4">
    <location>
        <begin position="676"/>
        <end position="802"/>
    </location>
</feature>
<proteinExistence type="predicted"/>
<feature type="region of interest" description="Disordered" evidence="3">
    <location>
        <begin position="824"/>
        <end position="894"/>
    </location>
</feature>
<evidence type="ECO:0000259" key="4">
    <source>
        <dbReference type="PROSITE" id="PS50003"/>
    </source>
</evidence>
<protein>
    <recommendedName>
        <fullName evidence="9">Rho GTPase-activating protein 21</fullName>
    </recommendedName>
</protein>
<dbReference type="GO" id="GO:0005096">
    <property type="term" value="F:GTPase activator activity"/>
    <property type="evidence" value="ECO:0007669"/>
    <property type="project" value="UniProtKB-KW"/>
</dbReference>
<dbReference type="Pfam" id="PF17820">
    <property type="entry name" value="PDZ_6"/>
    <property type="match status" value="1"/>
</dbReference>
<dbReference type="PANTHER" id="PTHR23175">
    <property type="entry name" value="PDZ DOMAIN-CONTAINING PROTEIN"/>
    <property type="match status" value="1"/>
</dbReference>
<dbReference type="SUPFAM" id="SSF50729">
    <property type="entry name" value="PH domain-like"/>
    <property type="match status" value="1"/>
</dbReference>
<dbReference type="Pfam" id="PF15410">
    <property type="entry name" value="PH_9"/>
    <property type="match status" value="1"/>
</dbReference>
<dbReference type="SMART" id="SM00233">
    <property type="entry name" value="PH"/>
    <property type="match status" value="1"/>
</dbReference>
<evidence type="ECO:0008006" key="9">
    <source>
        <dbReference type="Google" id="ProtNLM"/>
    </source>
</evidence>
<dbReference type="Gene3D" id="1.10.555.10">
    <property type="entry name" value="Rho GTPase activation protein"/>
    <property type="match status" value="1"/>
</dbReference>
<dbReference type="InterPro" id="IPR001849">
    <property type="entry name" value="PH_domain"/>
</dbReference>
<dbReference type="SUPFAM" id="SSF48350">
    <property type="entry name" value="GTPase activation domain, GAP"/>
    <property type="match status" value="1"/>
</dbReference>
<dbReference type="PROSITE" id="PS50003">
    <property type="entry name" value="PH_DOMAIN"/>
    <property type="match status" value="1"/>
</dbReference>
<evidence type="ECO:0000313" key="8">
    <source>
        <dbReference type="Proteomes" id="UP001154329"/>
    </source>
</evidence>
<dbReference type="InterPro" id="IPR011993">
    <property type="entry name" value="PH-like_dom_sf"/>
</dbReference>
<feature type="region of interest" description="Disordered" evidence="3">
    <location>
        <begin position="1"/>
        <end position="29"/>
    </location>
</feature>
<keyword evidence="2" id="KW-0175">Coiled coil</keyword>
<dbReference type="EMBL" id="OU899035">
    <property type="protein sequence ID" value="CAH1722763.1"/>
    <property type="molecule type" value="Genomic_DNA"/>
</dbReference>
<feature type="compositionally biased region" description="Basic and acidic residues" evidence="3">
    <location>
        <begin position="1"/>
        <end position="10"/>
    </location>
</feature>
<feature type="region of interest" description="Disordered" evidence="3">
    <location>
        <begin position="343"/>
        <end position="428"/>
    </location>
</feature>
<dbReference type="FunFam" id="1.10.555.10:FF:000058">
    <property type="entry name" value="GTPase-activating protein pac-1"/>
    <property type="match status" value="1"/>
</dbReference>
<accession>A0A9P0NEI8</accession>
<dbReference type="InterPro" id="IPR008936">
    <property type="entry name" value="Rho_GTPase_activation_prot"/>
</dbReference>
<dbReference type="InterPro" id="IPR041681">
    <property type="entry name" value="PH_9"/>
</dbReference>
<feature type="compositionally biased region" description="Polar residues" evidence="3">
    <location>
        <begin position="1233"/>
        <end position="1253"/>
    </location>
</feature>
<dbReference type="CDD" id="cd01253">
    <property type="entry name" value="PH_ARHGAP21-like"/>
    <property type="match status" value="1"/>
</dbReference>
<evidence type="ECO:0000256" key="3">
    <source>
        <dbReference type="SAM" id="MobiDB-lite"/>
    </source>
</evidence>
<feature type="domain" description="PDZ" evidence="5">
    <location>
        <begin position="60"/>
        <end position="138"/>
    </location>
</feature>
<dbReference type="PANTHER" id="PTHR23175:SF23">
    <property type="entry name" value="PDZ DOMAIN-CONTAINING PROTEIN"/>
    <property type="match status" value="1"/>
</dbReference>
<dbReference type="InterPro" id="IPR036034">
    <property type="entry name" value="PDZ_sf"/>
</dbReference>
<reference evidence="7" key="1">
    <citation type="submission" date="2022-02" db="EMBL/GenBank/DDBJ databases">
        <authorList>
            <person name="King R."/>
        </authorList>
    </citation>
    <scope>NUCLEOTIDE SEQUENCE</scope>
</reference>
<dbReference type="Gene3D" id="2.30.42.10">
    <property type="match status" value="1"/>
</dbReference>
<dbReference type="Pfam" id="PF00620">
    <property type="entry name" value="RhoGAP"/>
    <property type="match status" value="1"/>
</dbReference>
<feature type="coiled-coil region" evidence="2">
    <location>
        <begin position="1258"/>
        <end position="1285"/>
    </location>
</feature>
<dbReference type="SUPFAM" id="SSF50156">
    <property type="entry name" value="PDZ domain-like"/>
    <property type="match status" value="1"/>
</dbReference>
<feature type="compositionally biased region" description="Basic and acidic residues" evidence="3">
    <location>
        <begin position="1199"/>
        <end position="1210"/>
    </location>
</feature>
<feature type="compositionally biased region" description="Polar residues" evidence="3">
    <location>
        <begin position="1169"/>
        <end position="1186"/>
    </location>
</feature>
<sequence length="1426" mass="157935">MAEDVSESREWSPPASSQNRGEPRVGGPRSLFIRRSENGFGFTLRHFIVYPPESYLVLAGDERLGLRQGAGAFSDEPMDTIFVKHVREHGPASVAGLSTGDRIISVNGETVAGKSYAHVVQVIQQTQCYLYLLVVPMENDILQLYFSETAHNPETNQRPGRLKTAMTSGSELRFHNHRGRDSSPIYQTIWDHPQHRSSVGGISSVSGAKPSSAAARFVSPHRTSGVRRSSVADTNGSGGGYPHHRNKPTTTQSNNPNARHSMDIAVACRDALQLQVAADNSAAHYRLHRQLQYSGASQPPPPVDPVIMSRIKKSLEQKEEFLRRPVVQQQQQQPAKEFYAKPQKLLPPTWPPSLSSSPSINQPKPFAECSSAAVQETSSAQPPQVPSKPKGKQFVNTLGKIHEDGNGGVSKSPGAAAESADHHHPKQTGMLQVVSMRAKQFESGKIDDKTDFYKSELARLTSKHNVPNVAVRKMEYEQKLYTDKKNPTTTEQQEITDDSITSYSSSSDKSISFASPSSVRYHSGNLIVPIGSNKIHCDPPKEYEPQKDESISKDESYRFKPVVRQDSYLAACKKPTIIVSSDDTETVAAAVELQKPCEMITLRPTNSSSLDNEEERTTRRISYLKATAWGDRMSVDDLTTTESESEPTSIVVAQQNSSILGTKKNGPPFQDLGNSRIVKEGSLLCKVIQIDGKKACDRSWKPVWAVVRGQTLCLYKEKRESIPNISVDTPATLEKTDDVNMSCDRINLRTSTTDVAHDYTKRKHVMRLCSSVADMGCTELLLQADDTSSMVRWLKALQEQALEAQAPLSAEECLSISPGNTKGIRKLGAFRNRSPTGDSPITKTRKPDRSPCQGSQPQSPKSTNTWKNRMAKQLKKIQQGSGSPVSPIMPTLPPPPGTAIGIPLELCPPSTQSEYVPLIVEVCTSIVEDKGLDIIGIYRVPGNTAAITSLTEAVNTGGMETPDMAIKLLQRDPRWTDVNVISSLLKSFFRRLPDALLTTEMYPHFIEADKIDDPVQRMVKLRELVHKLPDHHFETLRYLLMHLKKIVQHSGVNKMEARNLAIVFGPTLVHSADDNMVTMVTDMSHQCRIVESLILQADWCFGNGDVVDLTASIPENCGQVPEIEQSAPNQNLLDNINKVSGNQYTPFMAKDLVTNIVAAANRKMHRATGKNSNVSRKSRTNVTNNIVPHISIPPSATDIKQDVSNKDKLNSSKASSETVSSTSLNESEDSLEHLTNNQGSEDQSLDSTPQNTDGAPPIKTYVNLAETTQERIRRFEQETKAMLQREINRGQRRREYFGLDEPVTQPNEALMLAKDYSPVMVKVSKGATNGTIEQSNDSDLKNNQKRLKTSTESADEWSVDSLSDGLRISSERPISHASDEANGNIHQHLSNKRQGWVFGTSLNQYPHYYYYQPERRGFIGEPDFRL</sequence>
<keyword evidence="1" id="KW-0343">GTPase activation</keyword>
<reference evidence="7" key="2">
    <citation type="submission" date="2022-10" db="EMBL/GenBank/DDBJ databases">
        <authorList>
            <consortium name="ENA_rothamsted_submissions"/>
            <consortium name="culmorum"/>
            <person name="King R."/>
        </authorList>
    </citation>
    <scope>NUCLEOTIDE SEQUENCE</scope>
</reference>
<evidence type="ECO:0000259" key="6">
    <source>
        <dbReference type="PROSITE" id="PS50238"/>
    </source>
</evidence>
<evidence type="ECO:0000313" key="7">
    <source>
        <dbReference type="EMBL" id="CAH1722763.1"/>
    </source>
</evidence>
<organism evidence="7 8">
    <name type="scientific">Aphis gossypii</name>
    <name type="common">Cotton aphid</name>
    <dbReference type="NCBI Taxonomy" id="80765"/>
    <lineage>
        <taxon>Eukaryota</taxon>
        <taxon>Metazoa</taxon>
        <taxon>Ecdysozoa</taxon>
        <taxon>Arthropoda</taxon>
        <taxon>Hexapoda</taxon>
        <taxon>Insecta</taxon>
        <taxon>Pterygota</taxon>
        <taxon>Neoptera</taxon>
        <taxon>Paraneoptera</taxon>
        <taxon>Hemiptera</taxon>
        <taxon>Sternorrhyncha</taxon>
        <taxon>Aphidomorpha</taxon>
        <taxon>Aphidoidea</taxon>
        <taxon>Aphididae</taxon>
        <taxon>Aphidini</taxon>
        <taxon>Aphis</taxon>
        <taxon>Aphis</taxon>
    </lineage>
</organism>
<evidence type="ECO:0000259" key="5">
    <source>
        <dbReference type="PROSITE" id="PS50106"/>
    </source>
</evidence>
<feature type="region of interest" description="Disordered" evidence="3">
    <location>
        <begin position="216"/>
        <end position="256"/>
    </location>
</feature>
<dbReference type="PROSITE" id="PS50106">
    <property type="entry name" value="PDZ"/>
    <property type="match status" value="1"/>
</dbReference>
<feature type="compositionally biased region" description="Polar residues" evidence="3">
    <location>
        <begin position="372"/>
        <end position="382"/>
    </location>
</feature>
<keyword evidence="8" id="KW-1185">Reference proteome</keyword>
<evidence type="ECO:0000256" key="2">
    <source>
        <dbReference type="SAM" id="Coils"/>
    </source>
</evidence>
<name>A0A9P0NEI8_APHGO</name>
<evidence type="ECO:0000256" key="1">
    <source>
        <dbReference type="ARBA" id="ARBA00022468"/>
    </source>
</evidence>
<feature type="region of interest" description="Disordered" evidence="3">
    <location>
        <begin position="483"/>
        <end position="509"/>
    </location>
</feature>
<feature type="region of interest" description="Disordered" evidence="3">
    <location>
        <begin position="1164"/>
        <end position="1258"/>
    </location>
</feature>
<dbReference type="InterPro" id="IPR000198">
    <property type="entry name" value="RhoGAP_dom"/>
</dbReference>
<dbReference type="SMART" id="SM00324">
    <property type="entry name" value="RhoGAP"/>
    <property type="match status" value="1"/>
</dbReference>
<dbReference type="InterPro" id="IPR041489">
    <property type="entry name" value="PDZ_6"/>
</dbReference>
<feature type="compositionally biased region" description="Polar residues" evidence="3">
    <location>
        <begin position="833"/>
        <end position="842"/>
    </location>
</feature>
<dbReference type="InterPro" id="IPR001478">
    <property type="entry name" value="PDZ"/>
</dbReference>
<gene>
    <name evidence="7" type="ORF">APHIGO_LOCUS4907</name>
</gene>
<feature type="domain" description="Rho-GAP" evidence="6">
    <location>
        <begin position="902"/>
        <end position="1101"/>
    </location>
</feature>